<sequence length="301" mass="33691">MNKRNLGAETPVPQNLAAKSLPRRSSQLGRTVAAACALALPLACEGQESYREAYEAALAEPWEVVFEDSGQGDWSEKWFLDGRKATLENHEDGMFFAAGPIPDDNASHAVLWTKDSFEGDLKLEFDYTRMDTVYNYVNILFLYATGAGPEPYVEDIVEWSDLRTIPYMKTYFNHMNLLHISFAAYTNEPGATDASSYVRARRYPTSIYSGPNPFAQMALEPDFSGTGLFQPGVPHHITLVRKGDELFMNVSNADEQRLFRWDLSQKPPVNKGRIGLRHMWTRAATYANISVSEAASAEAAR</sequence>
<organism evidence="2 3">
    <name type="scientific">Ruficoccus amylovorans</name>
    <dbReference type="NCBI Taxonomy" id="1804625"/>
    <lineage>
        <taxon>Bacteria</taxon>
        <taxon>Pseudomonadati</taxon>
        <taxon>Verrucomicrobiota</taxon>
        <taxon>Opitutia</taxon>
        <taxon>Puniceicoccales</taxon>
        <taxon>Cerasicoccaceae</taxon>
        <taxon>Ruficoccus</taxon>
    </lineage>
</organism>
<protein>
    <recommendedName>
        <fullName evidence="4">DUF1961 family protein</fullName>
    </recommendedName>
</protein>
<reference evidence="2 3" key="1">
    <citation type="submission" date="2020-07" db="EMBL/GenBank/DDBJ databases">
        <authorList>
            <person name="Feng X."/>
        </authorList>
    </citation>
    <scope>NUCLEOTIDE SEQUENCE [LARGE SCALE GENOMIC DNA]</scope>
    <source>
        <strain evidence="2 3">JCM31066</strain>
    </source>
</reference>
<proteinExistence type="predicted"/>
<dbReference type="AlphaFoldDB" id="A0A842HHL9"/>
<keyword evidence="3" id="KW-1185">Reference proteome</keyword>
<dbReference type="Proteomes" id="UP000546464">
    <property type="component" value="Unassembled WGS sequence"/>
</dbReference>
<evidence type="ECO:0008006" key="4">
    <source>
        <dbReference type="Google" id="ProtNLM"/>
    </source>
</evidence>
<accession>A0A842HHL9</accession>
<name>A0A842HHL9_9BACT</name>
<comment type="caution">
    <text evidence="2">The sequence shown here is derived from an EMBL/GenBank/DDBJ whole genome shotgun (WGS) entry which is preliminary data.</text>
</comment>
<feature type="region of interest" description="Disordered" evidence="1">
    <location>
        <begin position="1"/>
        <end position="22"/>
    </location>
</feature>
<dbReference type="RefSeq" id="WP_185676942.1">
    <property type="nucleotide sequence ID" value="NZ_JACHVB010000060.1"/>
</dbReference>
<evidence type="ECO:0000313" key="2">
    <source>
        <dbReference type="EMBL" id="MBC2596023.1"/>
    </source>
</evidence>
<evidence type="ECO:0000256" key="1">
    <source>
        <dbReference type="SAM" id="MobiDB-lite"/>
    </source>
</evidence>
<dbReference type="Gene3D" id="2.60.120.200">
    <property type="match status" value="1"/>
</dbReference>
<gene>
    <name evidence="2" type="ORF">H5P28_17285</name>
</gene>
<evidence type="ECO:0000313" key="3">
    <source>
        <dbReference type="Proteomes" id="UP000546464"/>
    </source>
</evidence>
<dbReference type="EMBL" id="JACHVB010000060">
    <property type="protein sequence ID" value="MBC2596023.1"/>
    <property type="molecule type" value="Genomic_DNA"/>
</dbReference>